<evidence type="ECO:0000313" key="3">
    <source>
        <dbReference type="Proteomes" id="UP000011115"/>
    </source>
</evidence>
<protein>
    <submittedName>
        <fullName evidence="2">Uncharacterized protein</fullName>
    </submittedName>
</protein>
<dbReference type="InParanoid" id="M1DZP9"/>
<keyword evidence="1" id="KW-0812">Transmembrane</keyword>
<name>M1DZP9_SOLTU</name>
<dbReference type="Gramene" id="PGSC0003DMT400097006">
    <property type="protein sequence ID" value="PGSC0003DMT400097006"/>
    <property type="gene ID" value="PGSC0003DMG400046577"/>
</dbReference>
<sequence length="179" mass="20088">MGGPKEFVLNLYSLSSKNSQPKKEKAIFKKELKRKNTYSKDLINRRSASPDHSATLVRIADQLGDSPLDVVHRRLAPSFSIVVLWVIGRHSTASLNFSAMHRLLPFFAYLILSFKAQHTGTKGKVRPFGDLPSGLGNPQAFIFFILLSPFVPFCEVASMLSFKLQIPKTYVFSSDIEIK</sequence>
<evidence type="ECO:0000256" key="1">
    <source>
        <dbReference type="SAM" id="Phobius"/>
    </source>
</evidence>
<accession>M1DZP9</accession>
<dbReference type="Proteomes" id="UP000011115">
    <property type="component" value="Unassembled WGS sequence"/>
</dbReference>
<keyword evidence="3" id="KW-1185">Reference proteome</keyword>
<organism evidence="2 3">
    <name type="scientific">Solanum tuberosum</name>
    <name type="common">Potato</name>
    <dbReference type="NCBI Taxonomy" id="4113"/>
    <lineage>
        <taxon>Eukaryota</taxon>
        <taxon>Viridiplantae</taxon>
        <taxon>Streptophyta</taxon>
        <taxon>Embryophyta</taxon>
        <taxon>Tracheophyta</taxon>
        <taxon>Spermatophyta</taxon>
        <taxon>Magnoliopsida</taxon>
        <taxon>eudicotyledons</taxon>
        <taxon>Gunneridae</taxon>
        <taxon>Pentapetalae</taxon>
        <taxon>asterids</taxon>
        <taxon>lamiids</taxon>
        <taxon>Solanales</taxon>
        <taxon>Solanaceae</taxon>
        <taxon>Solanoideae</taxon>
        <taxon>Solaneae</taxon>
        <taxon>Solanum</taxon>
    </lineage>
</organism>
<reference evidence="3" key="1">
    <citation type="journal article" date="2011" name="Nature">
        <title>Genome sequence and analysis of the tuber crop potato.</title>
        <authorList>
            <consortium name="The Potato Genome Sequencing Consortium"/>
        </authorList>
    </citation>
    <scope>NUCLEOTIDE SEQUENCE [LARGE SCALE GENOMIC DNA]</scope>
    <source>
        <strain evidence="3">cv. DM1-3 516 R44</strain>
    </source>
</reference>
<evidence type="ECO:0000313" key="2">
    <source>
        <dbReference type="EnsemblPlants" id="PGSC0003DMT400097006"/>
    </source>
</evidence>
<dbReference type="PaxDb" id="4113-PGSC0003DMT400097006"/>
<keyword evidence="1" id="KW-1133">Transmembrane helix</keyword>
<dbReference type="AlphaFoldDB" id="M1DZP9"/>
<dbReference type="EnsemblPlants" id="PGSC0003DMT400097006">
    <property type="protein sequence ID" value="PGSC0003DMT400097006"/>
    <property type="gene ID" value="PGSC0003DMG400046577"/>
</dbReference>
<reference evidence="2" key="2">
    <citation type="submission" date="2015-06" db="UniProtKB">
        <authorList>
            <consortium name="EnsemblPlants"/>
        </authorList>
    </citation>
    <scope>IDENTIFICATION</scope>
    <source>
        <strain evidence="2">DM1-3 516 R44</strain>
    </source>
</reference>
<keyword evidence="1" id="KW-0472">Membrane</keyword>
<feature type="transmembrane region" description="Helical" evidence="1">
    <location>
        <begin position="140"/>
        <end position="162"/>
    </location>
</feature>
<dbReference type="HOGENOM" id="CLU_129007_0_1_1"/>
<proteinExistence type="predicted"/>